<dbReference type="OrthoDB" id="9780884at2"/>
<keyword evidence="1" id="KW-1133">Transmembrane helix</keyword>
<dbReference type="SUPFAM" id="SSF56300">
    <property type="entry name" value="Metallo-dependent phosphatases"/>
    <property type="match status" value="1"/>
</dbReference>
<evidence type="ECO:0000313" key="3">
    <source>
        <dbReference type="EMBL" id="ORM71102.1"/>
    </source>
</evidence>
<dbReference type="EMBL" id="MLFR01000002">
    <property type="protein sequence ID" value="ORM71102.1"/>
    <property type="molecule type" value="Genomic_DNA"/>
</dbReference>
<organism evidence="3 4">
    <name type="scientific">Pantoea rwandensis</name>
    <dbReference type="NCBI Taxonomy" id="1076550"/>
    <lineage>
        <taxon>Bacteria</taxon>
        <taxon>Pseudomonadati</taxon>
        <taxon>Pseudomonadota</taxon>
        <taxon>Gammaproteobacteria</taxon>
        <taxon>Enterobacterales</taxon>
        <taxon>Erwiniaceae</taxon>
        <taxon>Pantoea</taxon>
    </lineage>
</organism>
<name>A0A1X1D336_9GAMM</name>
<evidence type="ECO:0000256" key="1">
    <source>
        <dbReference type="SAM" id="Phobius"/>
    </source>
</evidence>
<dbReference type="Pfam" id="PF00149">
    <property type="entry name" value="Metallophos"/>
    <property type="match status" value="1"/>
</dbReference>
<dbReference type="Proteomes" id="UP000193558">
    <property type="component" value="Unassembled WGS sequence"/>
</dbReference>
<feature type="transmembrane region" description="Helical" evidence="1">
    <location>
        <begin position="21"/>
        <end position="44"/>
    </location>
</feature>
<keyword evidence="1" id="KW-0472">Membrane</keyword>
<protein>
    <submittedName>
        <fullName evidence="3">Metallophosphoesterase</fullName>
    </submittedName>
</protein>
<dbReference type="CDD" id="cd07385">
    <property type="entry name" value="MPP_YkuE_C"/>
    <property type="match status" value="1"/>
</dbReference>
<sequence>MFHLIFSIPSWYVIARFVFPLAMPLVFKIILSLVVLLASQYLLISRFTPGGIFSPEMPRAITILFNWAFGTVLLLAFTQLLIDAVAVFSLLIRHPLTITPGVRYAAALFAMVMAAIGVHQAIRVPPVKEVTIRIENLPREFEGYQLLQLTDLHITKLFNAAWTADMVKKAMTLDVDIILVTGDVIDGTVENRINDVEPLRGLHAPDGVFAITGNHEYFFEQQRWTEHLATLGLQPLLNSHRTIKRGEAELVIAGLPDTSASRREATGPDLEKALQGSPANAPVVLLDHQPKNARNNATHNVDLQLSGHTHGGLIIGFDMLFAKPNAGFVSGLYEVDGMQLYVNNGTALWPGMAIRLGRPSELTRITLQRKE</sequence>
<feature type="domain" description="Calcineurin-like phosphoesterase" evidence="2">
    <location>
        <begin position="146"/>
        <end position="311"/>
    </location>
</feature>
<comment type="caution">
    <text evidence="3">The sequence shown here is derived from an EMBL/GenBank/DDBJ whole genome shotgun (WGS) entry which is preliminary data.</text>
</comment>
<dbReference type="PANTHER" id="PTHR31302">
    <property type="entry name" value="TRANSMEMBRANE PROTEIN WITH METALLOPHOSPHOESTERASE DOMAIN-RELATED"/>
    <property type="match status" value="1"/>
</dbReference>
<dbReference type="GO" id="GO:0016787">
    <property type="term" value="F:hydrolase activity"/>
    <property type="evidence" value="ECO:0007669"/>
    <property type="project" value="InterPro"/>
</dbReference>
<feature type="transmembrane region" description="Helical" evidence="1">
    <location>
        <begin position="104"/>
        <end position="122"/>
    </location>
</feature>
<gene>
    <name evidence="3" type="ORF">HA51_04240</name>
</gene>
<dbReference type="InterPro" id="IPR051158">
    <property type="entry name" value="Metallophosphoesterase_sf"/>
</dbReference>
<reference evidence="3 4" key="1">
    <citation type="journal article" date="2017" name="Antonie Van Leeuwenhoek">
        <title>Phylogenomic resolution of the bacterial genus Pantoea and its relationship with Erwinia and Tatumella.</title>
        <authorList>
            <person name="Palmer M."/>
            <person name="Steenkamp E.T."/>
            <person name="Coetzee M.P."/>
            <person name="Chan W.Y."/>
            <person name="van Zyl E."/>
            <person name="De Maayer P."/>
            <person name="Coutinho T.A."/>
            <person name="Blom J."/>
            <person name="Smits T.H."/>
            <person name="Duffy B."/>
            <person name="Venter S.N."/>
        </authorList>
    </citation>
    <scope>NUCLEOTIDE SEQUENCE [LARGE SCALE GENOMIC DNA]</scope>
    <source>
        <strain evidence="3 4">LMG 26275</strain>
    </source>
</reference>
<dbReference type="AlphaFoldDB" id="A0A1X1D336"/>
<accession>A0A1X1D336</accession>
<keyword evidence="1" id="KW-0812">Transmembrane</keyword>
<dbReference type="RefSeq" id="WP_084932314.1">
    <property type="nucleotide sequence ID" value="NZ_MLFR01000002.1"/>
</dbReference>
<dbReference type="Gene3D" id="3.60.21.10">
    <property type="match status" value="1"/>
</dbReference>
<dbReference type="InterPro" id="IPR029052">
    <property type="entry name" value="Metallo-depent_PP-like"/>
</dbReference>
<proteinExistence type="predicted"/>
<evidence type="ECO:0000259" key="2">
    <source>
        <dbReference type="Pfam" id="PF00149"/>
    </source>
</evidence>
<dbReference type="PANTHER" id="PTHR31302:SF0">
    <property type="entry name" value="TRANSMEMBRANE PROTEIN WITH METALLOPHOSPHOESTERASE DOMAIN"/>
    <property type="match status" value="1"/>
</dbReference>
<evidence type="ECO:0000313" key="4">
    <source>
        <dbReference type="Proteomes" id="UP000193558"/>
    </source>
</evidence>
<feature type="transmembrane region" description="Helical" evidence="1">
    <location>
        <begin position="64"/>
        <end position="92"/>
    </location>
</feature>
<dbReference type="InterPro" id="IPR004843">
    <property type="entry name" value="Calcineurin-like_PHP"/>
</dbReference>